<dbReference type="Proteomes" id="UP000188342">
    <property type="component" value="Unassembled WGS sequence"/>
</dbReference>
<feature type="active site" description="For ring-opening step" evidence="3">
    <location>
        <position position="144"/>
    </location>
</feature>
<dbReference type="InterPro" id="IPR037171">
    <property type="entry name" value="NagB/RpiA_transferase-like"/>
</dbReference>
<dbReference type="SUPFAM" id="SSF100950">
    <property type="entry name" value="NagB/RpiA/CoA transferase-like"/>
    <property type="match status" value="1"/>
</dbReference>
<dbReference type="UniPathway" id="UPA00629">
    <property type="reaction ID" value="UER00684"/>
</dbReference>
<dbReference type="EC" id="3.5.99.6" evidence="3"/>
<evidence type="ECO:0000313" key="5">
    <source>
        <dbReference type="EMBL" id="SJN16289.1"/>
    </source>
</evidence>
<gene>
    <name evidence="3" type="primary">nagB</name>
    <name evidence="5" type="ORF">FM114_00575</name>
</gene>
<dbReference type="PROSITE" id="PS01161">
    <property type="entry name" value="GLC_GALNAC_ISOMERASE"/>
    <property type="match status" value="1"/>
</dbReference>
<name>A0A1R4I956_9ACTN</name>
<keyword evidence="1 3" id="KW-0378">Hydrolase</keyword>
<dbReference type="EMBL" id="FUKQ01000001">
    <property type="protein sequence ID" value="SJN16289.1"/>
    <property type="molecule type" value="Genomic_DNA"/>
</dbReference>
<feature type="site" description="Part of the allosteric site" evidence="3">
    <location>
        <position position="154"/>
    </location>
</feature>
<dbReference type="PANTHER" id="PTHR11280">
    <property type="entry name" value="GLUCOSAMINE-6-PHOSPHATE ISOMERASE"/>
    <property type="match status" value="1"/>
</dbReference>
<dbReference type="Gene3D" id="3.40.50.1360">
    <property type="match status" value="1"/>
</dbReference>
<keyword evidence="3" id="KW-0021">Allosteric enzyme</keyword>
<dbReference type="InterPro" id="IPR018321">
    <property type="entry name" value="Glucosamine6P_isomerase_CS"/>
</dbReference>
<comment type="caution">
    <text evidence="3">Lacks conserved residue(s) required for the propagation of feature annotation.</text>
</comment>
<dbReference type="InterPro" id="IPR006148">
    <property type="entry name" value="Glc/Gal-6P_isomerase"/>
</dbReference>
<dbReference type="CDD" id="cd01399">
    <property type="entry name" value="GlcN6P_deaminase"/>
    <property type="match status" value="1"/>
</dbReference>
<feature type="domain" description="Glucosamine/galactosamine-6-phosphate isomerase" evidence="4">
    <location>
        <begin position="13"/>
        <end position="228"/>
    </location>
</feature>
<accession>A0A1R4I956</accession>
<protein>
    <recommendedName>
        <fullName evidence="3">Glucosamine-6-phosphate deaminase</fullName>
        <ecNumber evidence="3">3.5.99.6</ecNumber>
    </recommendedName>
    <alternativeName>
        <fullName evidence="3">GlcN6P deaminase</fullName>
        <shortName evidence="3">GNPDA</shortName>
    </alternativeName>
    <alternativeName>
        <fullName evidence="3">Glucosamine-6-phosphate isomerase</fullName>
    </alternativeName>
</protein>
<evidence type="ECO:0000259" key="4">
    <source>
        <dbReference type="Pfam" id="PF01182"/>
    </source>
</evidence>
<dbReference type="GO" id="GO:0004342">
    <property type="term" value="F:glucosamine-6-phosphate deaminase activity"/>
    <property type="evidence" value="ECO:0007669"/>
    <property type="project" value="UniProtKB-UniRule"/>
</dbReference>
<dbReference type="GO" id="GO:0005975">
    <property type="term" value="P:carbohydrate metabolic process"/>
    <property type="evidence" value="ECO:0007669"/>
    <property type="project" value="InterPro"/>
</dbReference>
<keyword evidence="6" id="KW-1185">Reference proteome</keyword>
<dbReference type="GO" id="GO:0005737">
    <property type="term" value="C:cytoplasm"/>
    <property type="evidence" value="ECO:0007669"/>
    <property type="project" value="TreeGrafter"/>
</dbReference>
<dbReference type="RefSeq" id="WP_094763255.1">
    <property type="nucleotide sequence ID" value="NZ_FUKQ01000001.1"/>
</dbReference>
<proteinExistence type="inferred from homology"/>
<dbReference type="PANTHER" id="PTHR11280:SF5">
    <property type="entry name" value="GLUCOSAMINE-6-PHOSPHATE ISOMERASE"/>
    <property type="match status" value="1"/>
</dbReference>
<feature type="active site" description="Proton acceptor; for enolization step" evidence="3">
    <location>
        <position position="68"/>
    </location>
</feature>
<dbReference type="OrthoDB" id="9791139at2"/>
<evidence type="ECO:0000256" key="3">
    <source>
        <dbReference type="HAMAP-Rule" id="MF_01241"/>
    </source>
</evidence>
<sequence>MEIIICPDVDSVGRVAAAKVAQVVADAGPQAVLGVATGSSPLATYEHLAKLVEAGSLDLTQARAFALDEYVGLPEGHPESYAAVVRRTVTEPLRMDPARVQTPDGCAADIAQAAKDYERQIRDAGGVDVQVLGIGGNGHIGFNEPGSSFASRTRIKTLAAATRAANARFFPRADDVPRHCLTQGLGTIMDAREVVLVAQGAQKADAVAAMVEGPVTASCPGSLLQFHEHATIVVDEDAAVHLARADYYRESYRNKPAWQGFEDKL</sequence>
<comment type="catalytic activity">
    <reaction evidence="3">
        <text>alpha-D-glucosamine 6-phosphate + H2O = beta-D-fructose 6-phosphate + NH4(+)</text>
        <dbReference type="Rhea" id="RHEA:12172"/>
        <dbReference type="ChEBI" id="CHEBI:15377"/>
        <dbReference type="ChEBI" id="CHEBI:28938"/>
        <dbReference type="ChEBI" id="CHEBI:57634"/>
        <dbReference type="ChEBI" id="CHEBI:75989"/>
        <dbReference type="EC" id="3.5.99.6"/>
    </reaction>
</comment>
<evidence type="ECO:0000256" key="1">
    <source>
        <dbReference type="ARBA" id="ARBA00022801"/>
    </source>
</evidence>
<comment type="function">
    <text evidence="3">Catalyzes the reversible isomerization-deamination of glucosamine 6-phosphate (GlcN6P) to form fructose 6-phosphate (Fru6P) and ammonium ion.</text>
</comment>
<evidence type="ECO:0000313" key="6">
    <source>
        <dbReference type="Proteomes" id="UP000188342"/>
    </source>
</evidence>
<organism evidence="5 6">
    <name type="scientific">Luteococcus japonicus LSP_Lj1</name>
    <dbReference type="NCBI Taxonomy" id="1255658"/>
    <lineage>
        <taxon>Bacteria</taxon>
        <taxon>Bacillati</taxon>
        <taxon>Actinomycetota</taxon>
        <taxon>Actinomycetes</taxon>
        <taxon>Propionibacteriales</taxon>
        <taxon>Propionibacteriaceae</taxon>
        <taxon>Luteococcus</taxon>
    </lineage>
</organism>
<keyword evidence="2 3" id="KW-0119">Carbohydrate metabolism</keyword>
<dbReference type="Pfam" id="PF01182">
    <property type="entry name" value="Glucosamine_iso"/>
    <property type="match status" value="1"/>
</dbReference>
<dbReference type="InterPro" id="IPR004547">
    <property type="entry name" value="Glucosamine6P_isomerase"/>
</dbReference>
<dbReference type="GO" id="GO:0019262">
    <property type="term" value="P:N-acetylneuraminate catabolic process"/>
    <property type="evidence" value="ECO:0007669"/>
    <property type="project" value="UniProtKB-UniRule"/>
</dbReference>
<feature type="site" description="Part of the allosteric site" evidence="3">
    <location>
        <position position="156"/>
    </location>
</feature>
<dbReference type="GO" id="GO:0006046">
    <property type="term" value="P:N-acetylglucosamine catabolic process"/>
    <property type="evidence" value="ECO:0007669"/>
    <property type="project" value="UniProtKB-UniRule"/>
</dbReference>
<feature type="active site" description="For ring-opening step" evidence="3">
    <location>
        <position position="137"/>
    </location>
</feature>
<feature type="site" description="Part of the allosteric site" evidence="3">
    <location>
        <position position="157"/>
    </location>
</feature>
<evidence type="ECO:0000256" key="2">
    <source>
        <dbReference type="ARBA" id="ARBA00023277"/>
    </source>
</evidence>
<comment type="pathway">
    <text evidence="3">Amino-sugar metabolism; N-acetylneuraminate degradation; D-fructose 6-phosphate from N-acetylneuraminate: step 5/5.</text>
</comment>
<feature type="active site" description="Proton acceptor; for ring-opening step" evidence="3">
    <location>
        <position position="139"/>
    </location>
</feature>
<comment type="activity regulation">
    <text evidence="3">Allosterically activated by N-acetylglucosamine 6-phosphate (GlcNAc6P).</text>
</comment>
<dbReference type="GO" id="GO:0006043">
    <property type="term" value="P:glucosamine catabolic process"/>
    <property type="evidence" value="ECO:0007669"/>
    <property type="project" value="TreeGrafter"/>
</dbReference>
<dbReference type="NCBIfam" id="NF001684">
    <property type="entry name" value="PRK00443.1-4"/>
    <property type="match status" value="1"/>
</dbReference>
<dbReference type="NCBIfam" id="TIGR00502">
    <property type="entry name" value="nagB"/>
    <property type="match status" value="1"/>
</dbReference>
<reference evidence="5 6" key="1">
    <citation type="submission" date="2017-02" db="EMBL/GenBank/DDBJ databases">
        <authorList>
            <person name="Peterson S.W."/>
        </authorList>
    </citation>
    <scope>NUCLEOTIDE SEQUENCE [LARGE SCALE GENOMIC DNA]</scope>
    <source>
        <strain evidence="5 6">LSP_Lj1</strain>
    </source>
</reference>
<dbReference type="STRING" id="1255658.FM114_00575"/>
<comment type="similarity">
    <text evidence="3">Belongs to the glucosamine/galactosamine-6-phosphate isomerase family. NagB subfamily.</text>
</comment>
<feature type="site" description="Part of the allosteric site" evidence="3">
    <location>
        <position position="147"/>
    </location>
</feature>
<dbReference type="GO" id="GO:0042802">
    <property type="term" value="F:identical protein binding"/>
    <property type="evidence" value="ECO:0007669"/>
    <property type="project" value="TreeGrafter"/>
</dbReference>
<dbReference type="AlphaFoldDB" id="A0A1R4I956"/>
<dbReference type="HAMAP" id="MF_01241">
    <property type="entry name" value="GlcN6P_deamin"/>
    <property type="match status" value="1"/>
</dbReference>